<accession>A0A401RV65</accession>
<evidence type="ECO:0000256" key="2">
    <source>
        <dbReference type="SAM" id="Phobius"/>
    </source>
</evidence>
<dbReference type="InterPro" id="IPR001304">
    <property type="entry name" value="C-type_lectin-like"/>
</dbReference>
<dbReference type="CDD" id="cd00037">
    <property type="entry name" value="CLECT"/>
    <property type="match status" value="1"/>
</dbReference>
<keyword evidence="6" id="KW-1185">Reference proteome</keyword>
<evidence type="ECO:0000259" key="4">
    <source>
        <dbReference type="PROSITE" id="PS50041"/>
    </source>
</evidence>
<keyword evidence="3" id="KW-0732">Signal</keyword>
<dbReference type="OMA" id="YTLAGDC"/>
<dbReference type="SMART" id="SM00034">
    <property type="entry name" value="CLECT"/>
    <property type="match status" value="1"/>
</dbReference>
<name>A0A401RV65_CHIPU</name>
<dbReference type="PROSITE" id="PS50041">
    <property type="entry name" value="C_TYPE_LECTIN_2"/>
    <property type="match status" value="1"/>
</dbReference>
<feature type="signal peptide" evidence="3">
    <location>
        <begin position="1"/>
        <end position="23"/>
    </location>
</feature>
<sequence length="247" mass="27807">MDVRRIRTFYLVYLLALCLPSLSLTIIPECAFDSDVTWIPFGNKWYTFISAPGIGYKMNRAQEICQETAPGANIVSILNEKENNFIVNQLKKTVQSEIIWLGMVFDTDSSTMRWLDESKVNYSNWASGELPGETFDADICVVMDTESGKWKTVNCDENFGRSVACETTTIAVPDGEKCSRGRKNNVLPTALIISSAAILVIISIITWYAYKRKCLAANGLNSIQYHPTDQVADDRVLVENEEREYEA</sequence>
<dbReference type="Pfam" id="PF00059">
    <property type="entry name" value="Lectin_C"/>
    <property type="match status" value="1"/>
</dbReference>
<evidence type="ECO:0000313" key="6">
    <source>
        <dbReference type="Proteomes" id="UP000287033"/>
    </source>
</evidence>
<keyword evidence="2" id="KW-1133">Transmembrane helix</keyword>
<dbReference type="InterPro" id="IPR016187">
    <property type="entry name" value="CTDL_fold"/>
</dbReference>
<evidence type="ECO:0000313" key="5">
    <source>
        <dbReference type="EMBL" id="GCC22035.1"/>
    </source>
</evidence>
<dbReference type="OrthoDB" id="9945342at2759"/>
<dbReference type="STRING" id="137246.A0A401RV65"/>
<proteinExistence type="predicted"/>
<evidence type="ECO:0000256" key="1">
    <source>
        <dbReference type="ARBA" id="ARBA00023157"/>
    </source>
</evidence>
<dbReference type="PANTHER" id="PTHR22991">
    <property type="entry name" value="PROTEIN CBG13490"/>
    <property type="match status" value="1"/>
</dbReference>
<protein>
    <recommendedName>
        <fullName evidence="4">C-type lectin domain-containing protein</fullName>
    </recommendedName>
</protein>
<feature type="chain" id="PRO_5019193170" description="C-type lectin domain-containing protein" evidence="3">
    <location>
        <begin position="24"/>
        <end position="247"/>
    </location>
</feature>
<dbReference type="Proteomes" id="UP000287033">
    <property type="component" value="Unassembled WGS sequence"/>
</dbReference>
<dbReference type="InterPro" id="IPR050976">
    <property type="entry name" value="Snaclec"/>
</dbReference>
<keyword evidence="2" id="KW-0812">Transmembrane</keyword>
<dbReference type="SUPFAM" id="SSF56436">
    <property type="entry name" value="C-type lectin-like"/>
    <property type="match status" value="1"/>
</dbReference>
<keyword evidence="1" id="KW-1015">Disulfide bond</keyword>
<dbReference type="PANTHER" id="PTHR22991:SF40">
    <property type="entry name" value="PROTEIN CBG13490"/>
    <property type="match status" value="1"/>
</dbReference>
<dbReference type="Gene3D" id="3.10.100.10">
    <property type="entry name" value="Mannose-Binding Protein A, subunit A"/>
    <property type="match status" value="1"/>
</dbReference>
<organism evidence="5 6">
    <name type="scientific">Chiloscyllium punctatum</name>
    <name type="common">Brownbanded bambooshark</name>
    <name type="synonym">Hemiscyllium punctatum</name>
    <dbReference type="NCBI Taxonomy" id="137246"/>
    <lineage>
        <taxon>Eukaryota</taxon>
        <taxon>Metazoa</taxon>
        <taxon>Chordata</taxon>
        <taxon>Craniata</taxon>
        <taxon>Vertebrata</taxon>
        <taxon>Chondrichthyes</taxon>
        <taxon>Elasmobranchii</taxon>
        <taxon>Galeomorphii</taxon>
        <taxon>Galeoidea</taxon>
        <taxon>Orectolobiformes</taxon>
        <taxon>Hemiscylliidae</taxon>
        <taxon>Chiloscyllium</taxon>
    </lineage>
</organism>
<feature type="domain" description="C-type lectin" evidence="4">
    <location>
        <begin position="41"/>
        <end position="157"/>
    </location>
</feature>
<keyword evidence="2" id="KW-0472">Membrane</keyword>
<feature type="transmembrane region" description="Helical" evidence="2">
    <location>
        <begin position="186"/>
        <end position="210"/>
    </location>
</feature>
<gene>
    <name evidence="5" type="ORF">chiPu_0000419</name>
</gene>
<dbReference type="EMBL" id="BEZZ01000005">
    <property type="protein sequence ID" value="GCC22035.1"/>
    <property type="molecule type" value="Genomic_DNA"/>
</dbReference>
<comment type="caution">
    <text evidence="5">The sequence shown here is derived from an EMBL/GenBank/DDBJ whole genome shotgun (WGS) entry which is preliminary data.</text>
</comment>
<reference evidence="5 6" key="1">
    <citation type="journal article" date="2018" name="Nat. Ecol. Evol.">
        <title>Shark genomes provide insights into elasmobranch evolution and the origin of vertebrates.</title>
        <authorList>
            <person name="Hara Y"/>
            <person name="Yamaguchi K"/>
            <person name="Onimaru K"/>
            <person name="Kadota M"/>
            <person name="Koyanagi M"/>
            <person name="Keeley SD"/>
            <person name="Tatsumi K"/>
            <person name="Tanaka K"/>
            <person name="Motone F"/>
            <person name="Kageyama Y"/>
            <person name="Nozu R"/>
            <person name="Adachi N"/>
            <person name="Nishimura O"/>
            <person name="Nakagawa R"/>
            <person name="Tanegashima C"/>
            <person name="Kiyatake I"/>
            <person name="Matsumoto R"/>
            <person name="Murakumo K"/>
            <person name="Nishida K"/>
            <person name="Terakita A"/>
            <person name="Kuratani S"/>
            <person name="Sato K"/>
            <person name="Hyodo S Kuraku.S."/>
        </authorList>
    </citation>
    <scope>NUCLEOTIDE SEQUENCE [LARGE SCALE GENOMIC DNA]</scope>
</reference>
<evidence type="ECO:0000256" key="3">
    <source>
        <dbReference type="SAM" id="SignalP"/>
    </source>
</evidence>
<dbReference type="InterPro" id="IPR016186">
    <property type="entry name" value="C-type_lectin-like/link_sf"/>
</dbReference>
<dbReference type="AlphaFoldDB" id="A0A401RV65"/>